<organism evidence="1 2">
    <name type="scientific">Acaulospora colombiana</name>
    <dbReference type="NCBI Taxonomy" id="27376"/>
    <lineage>
        <taxon>Eukaryota</taxon>
        <taxon>Fungi</taxon>
        <taxon>Fungi incertae sedis</taxon>
        <taxon>Mucoromycota</taxon>
        <taxon>Glomeromycotina</taxon>
        <taxon>Glomeromycetes</taxon>
        <taxon>Diversisporales</taxon>
        <taxon>Acaulosporaceae</taxon>
        <taxon>Acaulospora</taxon>
    </lineage>
</organism>
<gene>
    <name evidence="1" type="ORF">ACOLOM_LOCUS12743</name>
</gene>
<reference evidence="1" key="1">
    <citation type="submission" date="2021-06" db="EMBL/GenBank/DDBJ databases">
        <authorList>
            <person name="Kallberg Y."/>
            <person name="Tangrot J."/>
            <person name="Rosling A."/>
        </authorList>
    </citation>
    <scope>NUCLEOTIDE SEQUENCE</scope>
    <source>
        <strain evidence="1">CL356</strain>
    </source>
</reference>
<protein>
    <submittedName>
        <fullName evidence="1">6545_t:CDS:1</fullName>
    </submittedName>
</protein>
<dbReference type="Proteomes" id="UP000789525">
    <property type="component" value="Unassembled WGS sequence"/>
</dbReference>
<evidence type="ECO:0000313" key="2">
    <source>
        <dbReference type="Proteomes" id="UP000789525"/>
    </source>
</evidence>
<accession>A0ACA9QGS1</accession>
<feature type="non-terminal residue" evidence="1">
    <location>
        <position position="109"/>
    </location>
</feature>
<dbReference type="EMBL" id="CAJVPT010053711">
    <property type="protein sequence ID" value="CAG8752041.1"/>
    <property type="molecule type" value="Genomic_DNA"/>
</dbReference>
<comment type="caution">
    <text evidence="1">The sequence shown here is derived from an EMBL/GenBank/DDBJ whole genome shotgun (WGS) entry which is preliminary data.</text>
</comment>
<proteinExistence type="predicted"/>
<evidence type="ECO:0000313" key="1">
    <source>
        <dbReference type="EMBL" id="CAG8752041.1"/>
    </source>
</evidence>
<keyword evidence="2" id="KW-1185">Reference proteome</keyword>
<sequence>QPPPTSPEEVHYHPQPEIQHTFRPQAKIPMKAISGIFALATIMPWFILLGLTPNLFTNQIFPFVALLAVFEALLVTYWIRLKLPQVLTYGAILSVITAAAGKRALSAIS</sequence>
<feature type="non-terminal residue" evidence="1">
    <location>
        <position position="1"/>
    </location>
</feature>
<name>A0ACA9QGS1_9GLOM</name>